<dbReference type="Pfam" id="PF05742">
    <property type="entry name" value="TANGO2"/>
    <property type="match status" value="1"/>
</dbReference>
<evidence type="ECO:0000313" key="1">
    <source>
        <dbReference type="EMBL" id="MCF4102379.1"/>
    </source>
</evidence>
<dbReference type="Proteomes" id="UP001179363">
    <property type="component" value="Unassembled WGS sequence"/>
</dbReference>
<keyword evidence="2" id="KW-1185">Reference proteome</keyword>
<comment type="caution">
    <text evidence="1">The sequence shown here is derived from an EMBL/GenBank/DDBJ whole genome shotgun (WGS) entry which is preliminary data.</text>
</comment>
<dbReference type="PANTHER" id="PTHR17985:SF8">
    <property type="entry name" value="TRANSPORT AND GOLGI ORGANIZATION PROTEIN 2 HOMOLOG"/>
    <property type="match status" value="1"/>
</dbReference>
<dbReference type="InterPro" id="IPR008551">
    <property type="entry name" value="TANGO2"/>
</dbReference>
<proteinExistence type="predicted"/>
<reference evidence="1" key="1">
    <citation type="submission" date="2022-01" db="EMBL/GenBank/DDBJ databases">
        <title>Gillisia lutea sp. nov., isolated from marine plastic residues from the Malvarosa beach (Valencia, Spain).</title>
        <authorList>
            <person name="Vidal-Verdu A."/>
            <person name="Molina-Menor E."/>
            <person name="Satari L."/>
            <person name="Pascual J."/>
            <person name="Pereto J."/>
            <person name="Porcar M."/>
        </authorList>
    </citation>
    <scope>NUCLEOTIDE SEQUENCE</scope>
    <source>
        <strain evidence="1">M10.2A</strain>
    </source>
</reference>
<accession>A0ABS9EHN4</accession>
<sequence length="237" mass="27533">MCTVTLSFDTTSKKAFVLTSNRDEARGRISSPPEFHLQEGVKLLYPKDIAAGGTWIGVSELNRMVCLLNGGFHAHKREKEYRKSRGVVVKDFLTALNMETVVEKYDLNNIEPFTMITGDWKNELQCMELVWDGRSRHVKHLDLTTHLWSSSPLYDAKMKEQREAWFVDFQRKYSLKADKLWEFHHSAGIGDPAIDLIMDRGFVKTQSITQIINTETYTKMRYEDLRDMKITETRFAL</sequence>
<dbReference type="RefSeq" id="WP_236134522.1">
    <property type="nucleotide sequence ID" value="NZ_JAKGTH010000010.1"/>
</dbReference>
<name>A0ABS9EHN4_9FLAO</name>
<dbReference type="EMBL" id="JAKGTH010000010">
    <property type="protein sequence ID" value="MCF4102379.1"/>
    <property type="molecule type" value="Genomic_DNA"/>
</dbReference>
<dbReference type="PANTHER" id="PTHR17985">
    <property type="entry name" value="SER/THR-RICH PROTEIN T10 IN DGCR REGION"/>
    <property type="match status" value="1"/>
</dbReference>
<evidence type="ECO:0000313" key="2">
    <source>
        <dbReference type="Proteomes" id="UP001179363"/>
    </source>
</evidence>
<protein>
    <submittedName>
        <fullName evidence="1">NRDE family protein</fullName>
    </submittedName>
</protein>
<gene>
    <name evidence="1" type="ORF">L1I30_11935</name>
</gene>
<organism evidence="1 2">
    <name type="scientific">Gillisia lutea</name>
    <dbReference type="NCBI Taxonomy" id="2909668"/>
    <lineage>
        <taxon>Bacteria</taxon>
        <taxon>Pseudomonadati</taxon>
        <taxon>Bacteroidota</taxon>
        <taxon>Flavobacteriia</taxon>
        <taxon>Flavobacteriales</taxon>
        <taxon>Flavobacteriaceae</taxon>
        <taxon>Gillisia</taxon>
    </lineage>
</organism>